<protein>
    <recommendedName>
        <fullName evidence="2">BTB domain-containing protein</fullName>
    </recommendedName>
</protein>
<feature type="compositionally biased region" description="Acidic residues" evidence="1">
    <location>
        <begin position="283"/>
        <end position="293"/>
    </location>
</feature>
<evidence type="ECO:0000313" key="3">
    <source>
        <dbReference type="EMBL" id="THV45411.1"/>
    </source>
</evidence>
<organism evidence="3 4">
    <name type="scientific">Botrytis galanthina</name>
    <dbReference type="NCBI Taxonomy" id="278940"/>
    <lineage>
        <taxon>Eukaryota</taxon>
        <taxon>Fungi</taxon>
        <taxon>Dikarya</taxon>
        <taxon>Ascomycota</taxon>
        <taxon>Pezizomycotina</taxon>
        <taxon>Leotiomycetes</taxon>
        <taxon>Helotiales</taxon>
        <taxon>Sclerotiniaceae</taxon>
        <taxon>Botrytis</taxon>
    </lineage>
</organism>
<dbReference type="InterPro" id="IPR000210">
    <property type="entry name" value="BTB/POZ_dom"/>
</dbReference>
<evidence type="ECO:0000256" key="1">
    <source>
        <dbReference type="SAM" id="MobiDB-lite"/>
    </source>
</evidence>
<dbReference type="InterPro" id="IPR011333">
    <property type="entry name" value="SKP1/BTB/POZ_sf"/>
</dbReference>
<dbReference type="OrthoDB" id="6359816at2759"/>
<dbReference type="SMART" id="SM00225">
    <property type="entry name" value="BTB"/>
    <property type="match status" value="1"/>
</dbReference>
<feature type="domain" description="BTB" evidence="2">
    <location>
        <begin position="20"/>
        <end position="129"/>
    </location>
</feature>
<evidence type="ECO:0000259" key="2">
    <source>
        <dbReference type="SMART" id="SM00225"/>
    </source>
</evidence>
<dbReference type="Proteomes" id="UP000308671">
    <property type="component" value="Unassembled WGS sequence"/>
</dbReference>
<dbReference type="Gene3D" id="3.30.710.10">
    <property type="entry name" value="Potassium Channel Kv1.1, Chain A"/>
    <property type="match status" value="1"/>
</dbReference>
<feature type="region of interest" description="Disordered" evidence="1">
    <location>
        <begin position="268"/>
        <end position="293"/>
    </location>
</feature>
<keyword evidence="4" id="KW-1185">Reference proteome</keyword>
<dbReference type="EMBL" id="PQXL01000491">
    <property type="protein sequence ID" value="THV45411.1"/>
    <property type="molecule type" value="Genomic_DNA"/>
</dbReference>
<dbReference type="SUPFAM" id="SSF54695">
    <property type="entry name" value="POZ domain"/>
    <property type="match status" value="1"/>
</dbReference>
<accession>A0A4S8QN31</accession>
<gene>
    <name evidence="3" type="ORF">BGAL_0492g00030</name>
</gene>
<evidence type="ECO:0000313" key="4">
    <source>
        <dbReference type="Proteomes" id="UP000308671"/>
    </source>
</evidence>
<feature type="compositionally biased region" description="Polar residues" evidence="1">
    <location>
        <begin position="391"/>
        <end position="402"/>
    </location>
</feature>
<name>A0A4S8QN31_9HELO</name>
<feature type="region of interest" description="Disordered" evidence="1">
    <location>
        <begin position="340"/>
        <end position="402"/>
    </location>
</feature>
<reference evidence="3 4" key="1">
    <citation type="submission" date="2017-12" db="EMBL/GenBank/DDBJ databases">
        <title>Comparative genomics of Botrytis spp.</title>
        <authorList>
            <person name="Valero-Jimenez C.A."/>
            <person name="Tapia P."/>
            <person name="Veloso J."/>
            <person name="Silva-Moreno E."/>
            <person name="Staats M."/>
            <person name="Valdes J.H."/>
            <person name="Van Kan J.A.L."/>
        </authorList>
    </citation>
    <scope>NUCLEOTIDE SEQUENCE [LARGE SCALE GENOMIC DNA]</scope>
    <source>
        <strain evidence="3 4">MUCL435</strain>
    </source>
</reference>
<dbReference type="AlphaFoldDB" id="A0A4S8QN31"/>
<sequence length="471" mass="53187">MVIQNSKDDWPLDEKALGTEFVTVQVGKQKKEVAFHKKLLSSRSTAFENHMKVLREKGKYQFHCEPRFENAFSILVTYLYKGYVPACPNEDGPGSSSYGRQMRELYYLAERFEIIDLMDKTMDAIQAHDCRFDRDIYKHMPEVYKNTTRKSALRYYCALSAAWYFGRPSSPNSQKLKRLEAIKDKADILYDVMKLQLRFESNISNAKSDYRVPSDESGLGHCTFHTHGVGEICQRLVLLASPKSSHDSKTHGQTHPIHIRDGSNRRMEGKIRDCPQRCVSESESSEVIEERENDDDLPIFTQEKPRQVTATTGTKIKKEHGDEENGLIQSASTIVLRKRARSESPILGSNEDVIANPGKRPLEADGEESSSRKRPFVIISGNTSRDKNAEPTGSTRGAQQQQQRICDALGFRKGHDEDSATSIKPRAPVLFNQSNGQITTMRNDTSRLTSGSIVSNYGRGVDTSRILPGVR</sequence>
<comment type="caution">
    <text evidence="3">The sequence shown here is derived from an EMBL/GenBank/DDBJ whole genome shotgun (WGS) entry which is preliminary data.</text>
</comment>
<proteinExistence type="predicted"/>
<dbReference type="Pfam" id="PF00651">
    <property type="entry name" value="BTB"/>
    <property type="match status" value="1"/>
</dbReference>